<organism evidence="2 3">
    <name type="scientific">Portunus trituberculatus</name>
    <name type="common">Swimming crab</name>
    <name type="synonym">Neptunus trituberculatus</name>
    <dbReference type="NCBI Taxonomy" id="210409"/>
    <lineage>
        <taxon>Eukaryota</taxon>
        <taxon>Metazoa</taxon>
        <taxon>Ecdysozoa</taxon>
        <taxon>Arthropoda</taxon>
        <taxon>Crustacea</taxon>
        <taxon>Multicrustacea</taxon>
        <taxon>Malacostraca</taxon>
        <taxon>Eumalacostraca</taxon>
        <taxon>Eucarida</taxon>
        <taxon>Decapoda</taxon>
        <taxon>Pleocyemata</taxon>
        <taxon>Brachyura</taxon>
        <taxon>Eubrachyura</taxon>
        <taxon>Portunoidea</taxon>
        <taxon>Portunidae</taxon>
        <taxon>Portuninae</taxon>
        <taxon>Portunus</taxon>
    </lineage>
</organism>
<evidence type="ECO:0000256" key="1">
    <source>
        <dbReference type="SAM" id="MobiDB-lite"/>
    </source>
</evidence>
<dbReference type="AlphaFoldDB" id="A0A5B7EIU9"/>
<reference evidence="2 3" key="1">
    <citation type="submission" date="2019-05" db="EMBL/GenBank/DDBJ databases">
        <title>Another draft genome of Portunus trituberculatus and its Hox gene families provides insights of decapod evolution.</title>
        <authorList>
            <person name="Jeong J.-H."/>
            <person name="Song I."/>
            <person name="Kim S."/>
            <person name="Choi T."/>
            <person name="Kim D."/>
            <person name="Ryu S."/>
            <person name="Kim W."/>
        </authorList>
    </citation>
    <scope>NUCLEOTIDE SEQUENCE [LARGE SCALE GENOMIC DNA]</scope>
    <source>
        <tissue evidence="2">Muscle</tissue>
    </source>
</reference>
<protein>
    <submittedName>
        <fullName evidence="2">Uncharacterized protein</fullName>
    </submittedName>
</protein>
<feature type="compositionally biased region" description="Gly residues" evidence="1">
    <location>
        <begin position="150"/>
        <end position="159"/>
    </location>
</feature>
<comment type="caution">
    <text evidence="2">The sequence shown here is derived from an EMBL/GenBank/DDBJ whole genome shotgun (WGS) entry which is preliminary data.</text>
</comment>
<evidence type="ECO:0000313" key="3">
    <source>
        <dbReference type="Proteomes" id="UP000324222"/>
    </source>
</evidence>
<gene>
    <name evidence="2" type="ORF">E2C01_026321</name>
</gene>
<feature type="region of interest" description="Disordered" evidence="1">
    <location>
        <begin position="119"/>
        <end position="174"/>
    </location>
</feature>
<sequence>MQVVCWNVREDLWVLREINIKRLEELARQATRPSYFNQTLANLLGEAGDRWLGEKTEHAVRKKVSCWCVGSASREVPGGVKRVEANEGRQTTCVLAMRVVRARHNKKLTVSIPLPAGPGGYTRAPGSARPQLRPIPDGCRGRGGRREGEGGGGGRGGGGRGRRKGGERREKLKARSELFLPAPLIIVRRCNDH</sequence>
<proteinExistence type="predicted"/>
<keyword evidence="3" id="KW-1185">Reference proteome</keyword>
<name>A0A5B7EIU9_PORTR</name>
<evidence type="ECO:0000313" key="2">
    <source>
        <dbReference type="EMBL" id="MPC32983.1"/>
    </source>
</evidence>
<dbReference type="Proteomes" id="UP000324222">
    <property type="component" value="Unassembled WGS sequence"/>
</dbReference>
<dbReference type="EMBL" id="VSRR010002735">
    <property type="protein sequence ID" value="MPC32983.1"/>
    <property type="molecule type" value="Genomic_DNA"/>
</dbReference>
<accession>A0A5B7EIU9</accession>